<dbReference type="AlphaFoldDB" id="A0A068URJ3"/>
<organism evidence="2 3">
    <name type="scientific">Coffea canephora</name>
    <name type="common">Robusta coffee</name>
    <dbReference type="NCBI Taxonomy" id="49390"/>
    <lineage>
        <taxon>Eukaryota</taxon>
        <taxon>Viridiplantae</taxon>
        <taxon>Streptophyta</taxon>
        <taxon>Embryophyta</taxon>
        <taxon>Tracheophyta</taxon>
        <taxon>Spermatophyta</taxon>
        <taxon>Magnoliopsida</taxon>
        <taxon>eudicotyledons</taxon>
        <taxon>Gunneridae</taxon>
        <taxon>Pentapetalae</taxon>
        <taxon>asterids</taxon>
        <taxon>lamiids</taxon>
        <taxon>Gentianales</taxon>
        <taxon>Rubiaceae</taxon>
        <taxon>Ixoroideae</taxon>
        <taxon>Gardenieae complex</taxon>
        <taxon>Bertiereae - Coffeeae clade</taxon>
        <taxon>Coffeeae</taxon>
        <taxon>Coffea</taxon>
    </lineage>
</organism>
<dbReference type="Gramene" id="CDP11150">
    <property type="protein sequence ID" value="CDP11150"/>
    <property type="gene ID" value="GSCOC_T00033209001"/>
</dbReference>
<evidence type="ECO:0000313" key="2">
    <source>
        <dbReference type="EMBL" id="CDP11150.1"/>
    </source>
</evidence>
<sequence length="376" mass="43608">MEEHKLQYLKSLLGQNIEVKKCVAAVEPLEAIARKCYAEPIDLSPQEFVKMMVFDGCFIIQLLRKFNGENVLDENDPIFKQDWILNSLQRDLMLLENQLPFFILCELYETLELPDKASELIRLALNFFSDLLPVQRITHENGNPREDISHLLDEKGNPLKDISHLLDLIHRDWSSKLEPQQDVNRSTGEYKSIRCSTQLTEAGIKLKKIDYKDIFGIQFDHGSLQIPTLVIEERTESFLRNLIAHEQYRGGDQINQINIVTDYVTFLGCLIKSEEDVTKLSHRGIICNLVGEDEVISEMVNKLIVCITGPSRNFYYAEIFRRLNIHCNRPGKRWMAKLRRNYCNSPWKIISIIVACLLLLLALLQTIFSILSWKKQ</sequence>
<dbReference type="PANTHER" id="PTHR31170">
    <property type="entry name" value="BNAC04G53230D PROTEIN"/>
    <property type="match status" value="1"/>
</dbReference>
<dbReference type="OMA" id="VQRITHE"/>
<dbReference type="STRING" id="49390.A0A068URJ3"/>
<protein>
    <submittedName>
        <fullName evidence="2">Uncharacterized protein</fullName>
    </submittedName>
</protein>
<evidence type="ECO:0000256" key="1">
    <source>
        <dbReference type="SAM" id="Phobius"/>
    </source>
</evidence>
<dbReference type="Proteomes" id="UP000295252">
    <property type="component" value="Chromosome V"/>
</dbReference>
<keyword evidence="1" id="KW-1133">Transmembrane helix</keyword>
<keyword evidence="3" id="KW-1185">Reference proteome</keyword>
<dbReference type="EMBL" id="HG739136">
    <property type="protein sequence ID" value="CDP11150.1"/>
    <property type="molecule type" value="Genomic_DNA"/>
</dbReference>
<gene>
    <name evidence="2" type="ORF">GSCOC_T00033209001</name>
</gene>
<name>A0A068URJ3_COFCA</name>
<evidence type="ECO:0000313" key="3">
    <source>
        <dbReference type="Proteomes" id="UP000295252"/>
    </source>
</evidence>
<proteinExistence type="predicted"/>
<dbReference type="OrthoDB" id="672127at2759"/>
<reference evidence="3" key="1">
    <citation type="journal article" date="2014" name="Science">
        <title>The coffee genome provides insight into the convergent evolution of caffeine biosynthesis.</title>
        <authorList>
            <person name="Denoeud F."/>
            <person name="Carretero-Paulet L."/>
            <person name="Dereeper A."/>
            <person name="Droc G."/>
            <person name="Guyot R."/>
            <person name="Pietrella M."/>
            <person name="Zheng C."/>
            <person name="Alberti A."/>
            <person name="Anthony F."/>
            <person name="Aprea G."/>
            <person name="Aury J.M."/>
            <person name="Bento P."/>
            <person name="Bernard M."/>
            <person name="Bocs S."/>
            <person name="Campa C."/>
            <person name="Cenci A."/>
            <person name="Combes M.C."/>
            <person name="Crouzillat D."/>
            <person name="Da Silva C."/>
            <person name="Daddiego L."/>
            <person name="De Bellis F."/>
            <person name="Dussert S."/>
            <person name="Garsmeur O."/>
            <person name="Gayraud T."/>
            <person name="Guignon V."/>
            <person name="Jahn K."/>
            <person name="Jamilloux V."/>
            <person name="Joet T."/>
            <person name="Labadie K."/>
            <person name="Lan T."/>
            <person name="Leclercq J."/>
            <person name="Lepelley M."/>
            <person name="Leroy T."/>
            <person name="Li L.T."/>
            <person name="Librado P."/>
            <person name="Lopez L."/>
            <person name="Munoz A."/>
            <person name="Noel B."/>
            <person name="Pallavicini A."/>
            <person name="Perrotta G."/>
            <person name="Poncet V."/>
            <person name="Pot D."/>
            <person name="Priyono X."/>
            <person name="Rigoreau M."/>
            <person name="Rouard M."/>
            <person name="Rozas J."/>
            <person name="Tranchant-Dubreuil C."/>
            <person name="VanBuren R."/>
            <person name="Zhang Q."/>
            <person name="Andrade A.C."/>
            <person name="Argout X."/>
            <person name="Bertrand B."/>
            <person name="de Kochko A."/>
            <person name="Graziosi G."/>
            <person name="Henry R.J."/>
            <person name="Jayarama X."/>
            <person name="Ming R."/>
            <person name="Nagai C."/>
            <person name="Rounsley S."/>
            <person name="Sankoff D."/>
            <person name="Giuliano G."/>
            <person name="Albert V.A."/>
            <person name="Wincker P."/>
            <person name="Lashermes P."/>
        </authorList>
    </citation>
    <scope>NUCLEOTIDE SEQUENCE [LARGE SCALE GENOMIC DNA]</scope>
    <source>
        <strain evidence="3">cv. DH200-94</strain>
    </source>
</reference>
<keyword evidence="1" id="KW-0812">Transmembrane</keyword>
<dbReference type="PANTHER" id="PTHR31170:SF17">
    <property type="match status" value="1"/>
</dbReference>
<dbReference type="Pfam" id="PF03140">
    <property type="entry name" value="DUF247"/>
    <property type="match status" value="1"/>
</dbReference>
<accession>A0A068URJ3</accession>
<dbReference type="InterPro" id="IPR004158">
    <property type="entry name" value="DUF247_pln"/>
</dbReference>
<keyword evidence="1" id="KW-0472">Membrane</keyword>
<dbReference type="InParanoid" id="A0A068URJ3"/>
<dbReference type="PhylomeDB" id="A0A068URJ3"/>
<feature type="transmembrane region" description="Helical" evidence="1">
    <location>
        <begin position="349"/>
        <end position="371"/>
    </location>
</feature>